<dbReference type="GO" id="GO:0005886">
    <property type="term" value="C:plasma membrane"/>
    <property type="evidence" value="ECO:0007669"/>
    <property type="project" value="TreeGrafter"/>
</dbReference>
<dbReference type="InterPro" id="IPR018499">
    <property type="entry name" value="Tetraspanin/Peripherin"/>
</dbReference>
<protein>
    <recommendedName>
        <fullName evidence="7">Tetraspanin</fullName>
    </recommendedName>
</protein>
<evidence type="ECO:0000313" key="11">
    <source>
        <dbReference type="Proteomes" id="UP000678393"/>
    </source>
</evidence>
<evidence type="ECO:0000256" key="3">
    <source>
        <dbReference type="ARBA" id="ARBA00022692"/>
    </source>
</evidence>
<comment type="caution">
    <text evidence="10">The sequence shown here is derived from an EMBL/GenBank/DDBJ whole genome shotgun (WGS) entry which is preliminary data.</text>
</comment>
<dbReference type="SUPFAM" id="SSF48652">
    <property type="entry name" value="Tetraspanin"/>
    <property type="match status" value="1"/>
</dbReference>
<dbReference type="PANTHER" id="PTHR19282:SF431">
    <property type="entry name" value="TETRASPANIN 26A, ISOFORM B-RELATED"/>
    <property type="match status" value="1"/>
</dbReference>
<keyword evidence="9" id="KW-0732">Signal</keyword>
<dbReference type="OrthoDB" id="2014092at2759"/>
<dbReference type="Pfam" id="PF00335">
    <property type="entry name" value="Tetraspanin"/>
    <property type="match status" value="1"/>
</dbReference>
<organism evidence="10 11">
    <name type="scientific">Candidula unifasciata</name>
    <dbReference type="NCBI Taxonomy" id="100452"/>
    <lineage>
        <taxon>Eukaryota</taxon>
        <taxon>Metazoa</taxon>
        <taxon>Spiralia</taxon>
        <taxon>Lophotrochozoa</taxon>
        <taxon>Mollusca</taxon>
        <taxon>Gastropoda</taxon>
        <taxon>Heterobranchia</taxon>
        <taxon>Euthyneura</taxon>
        <taxon>Panpulmonata</taxon>
        <taxon>Eupulmonata</taxon>
        <taxon>Stylommatophora</taxon>
        <taxon>Helicina</taxon>
        <taxon>Helicoidea</taxon>
        <taxon>Geomitridae</taxon>
        <taxon>Candidula</taxon>
    </lineage>
</organism>
<feature type="chain" id="PRO_5035872711" description="Tetraspanin" evidence="9">
    <location>
        <begin position="17"/>
        <end position="196"/>
    </location>
</feature>
<proteinExistence type="inferred from homology"/>
<keyword evidence="4 7" id="KW-1133">Transmembrane helix</keyword>
<feature type="region of interest" description="Disordered" evidence="8">
    <location>
        <begin position="170"/>
        <end position="196"/>
    </location>
</feature>
<evidence type="ECO:0000256" key="8">
    <source>
        <dbReference type="SAM" id="MobiDB-lite"/>
    </source>
</evidence>
<dbReference type="EMBL" id="CAJHNH020000807">
    <property type="protein sequence ID" value="CAG5119986.1"/>
    <property type="molecule type" value="Genomic_DNA"/>
</dbReference>
<dbReference type="AlphaFoldDB" id="A0A8S3Z053"/>
<sequence length="196" mass="21890">FMALLVVVFLLQIAMGTVLFFRMDELDLRMLAIVNSALTGYQTEADLERDKALDYLQQKFTCCGGSSFSDWESNEHYNCSNVASPSSCGVPMSCCRGTRDEQCGYGVRAGTKEYTDMFAYTEGCVVALTRIFKDNVLVIAGLAFSVCFLEICCLVFSSIISKQIVCRTSSKSSNNNTNVWKSDSRSTPVHSHRYYR</sequence>
<keyword evidence="11" id="KW-1185">Reference proteome</keyword>
<dbReference type="Proteomes" id="UP000678393">
    <property type="component" value="Unassembled WGS sequence"/>
</dbReference>
<name>A0A8S3Z053_9EUPU</name>
<feature type="transmembrane region" description="Helical" evidence="7">
    <location>
        <begin position="136"/>
        <end position="160"/>
    </location>
</feature>
<accession>A0A8S3Z053</accession>
<evidence type="ECO:0000256" key="5">
    <source>
        <dbReference type="ARBA" id="ARBA00023136"/>
    </source>
</evidence>
<evidence type="ECO:0000256" key="1">
    <source>
        <dbReference type="ARBA" id="ARBA00004141"/>
    </source>
</evidence>
<feature type="signal peptide" evidence="9">
    <location>
        <begin position="1"/>
        <end position="16"/>
    </location>
</feature>
<comment type="subcellular location">
    <subcellularLocation>
        <location evidence="1 7">Membrane</location>
        <topology evidence="1 7">Multi-pass membrane protein</topology>
    </subcellularLocation>
</comment>
<dbReference type="InterPro" id="IPR008952">
    <property type="entry name" value="Tetraspanin_EC2_sf"/>
</dbReference>
<keyword evidence="5 7" id="KW-0472">Membrane</keyword>
<evidence type="ECO:0000256" key="4">
    <source>
        <dbReference type="ARBA" id="ARBA00022989"/>
    </source>
</evidence>
<feature type="non-terminal residue" evidence="10">
    <location>
        <position position="1"/>
    </location>
</feature>
<gene>
    <name evidence="10" type="ORF">CUNI_LOCUS5544</name>
</gene>
<comment type="similarity">
    <text evidence="2 7">Belongs to the tetraspanin (TM4SF) family.</text>
</comment>
<feature type="compositionally biased region" description="Polar residues" evidence="8">
    <location>
        <begin position="179"/>
        <end position="189"/>
    </location>
</feature>
<evidence type="ECO:0000256" key="6">
    <source>
        <dbReference type="PIRSR" id="PIRSR002419-1"/>
    </source>
</evidence>
<evidence type="ECO:0000256" key="9">
    <source>
        <dbReference type="SAM" id="SignalP"/>
    </source>
</evidence>
<keyword evidence="6" id="KW-1015">Disulfide bond</keyword>
<keyword evidence="3 7" id="KW-0812">Transmembrane</keyword>
<evidence type="ECO:0000313" key="10">
    <source>
        <dbReference type="EMBL" id="CAG5119986.1"/>
    </source>
</evidence>
<feature type="disulfide bond" evidence="6">
    <location>
        <begin position="63"/>
        <end position="79"/>
    </location>
</feature>
<evidence type="ECO:0000256" key="7">
    <source>
        <dbReference type="RuleBase" id="RU361218"/>
    </source>
</evidence>
<reference evidence="10" key="1">
    <citation type="submission" date="2021-04" db="EMBL/GenBank/DDBJ databases">
        <authorList>
            <consortium name="Molecular Ecology Group"/>
        </authorList>
    </citation>
    <scope>NUCLEOTIDE SEQUENCE</scope>
</reference>
<dbReference type="PIRSF" id="PIRSF002419">
    <property type="entry name" value="Tetraspanin"/>
    <property type="match status" value="1"/>
</dbReference>
<evidence type="ECO:0000256" key="2">
    <source>
        <dbReference type="ARBA" id="ARBA00006840"/>
    </source>
</evidence>
<dbReference type="Gene3D" id="1.10.1450.10">
    <property type="entry name" value="Tetraspanin"/>
    <property type="match status" value="1"/>
</dbReference>
<dbReference type="InterPro" id="IPR000301">
    <property type="entry name" value="Tetraspanin_animals"/>
</dbReference>
<comment type="caution">
    <text evidence="7">Lacks conserved residue(s) required for the propagation of feature annotation.</text>
</comment>
<dbReference type="PANTHER" id="PTHR19282">
    <property type="entry name" value="TETRASPANIN"/>
    <property type="match status" value="1"/>
</dbReference>